<name>A0ABQ2B646_9MICO</name>
<dbReference type="Gene3D" id="3.40.50.1820">
    <property type="entry name" value="alpha/beta hydrolase"/>
    <property type="match status" value="1"/>
</dbReference>
<gene>
    <name evidence="2" type="ORF">GCM10007368_15230</name>
</gene>
<evidence type="ECO:0000313" key="3">
    <source>
        <dbReference type="Proteomes" id="UP000632535"/>
    </source>
</evidence>
<dbReference type="SUPFAM" id="SSF53474">
    <property type="entry name" value="alpha/beta-Hydrolases"/>
    <property type="match status" value="1"/>
</dbReference>
<proteinExistence type="predicted"/>
<dbReference type="Pfam" id="PF12697">
    <property type="entry name" value="Abhydrolase_6"/>
    <property type="match status" value="1"/>
</dbReference>
<dbReference type="PANTHER" id="PTHR43798">
    <property type="entry name" value="MONOACYLGLYCEROL LIPASE"/>
    <property type="match status" value="1"/>
</dbReference>
<dbReference type="PRINTS" id="PR00111">
    <property type="entry name" value="ABHYDROLASE"/>
</dbReference>
<dbReference type="PANTHER" id="PTHR43798:SF33">
    <property type="entry name" value="HYDROLASE, PUTATIVE (AFU_ORTHOLOGUE AFUA_2G14860)-RELATED"/>
    <property type="match status" value="1"/>
</dbReference>
<evidence type="ECO:0000313" key="2">
    <source>
        <dbReference type="EMBL" id="GGI07250.1"/>
    </source>
</evidence>
<accession>A0ABQ2B646</accession>
<reference evidence="3" key="1">
    <citation type="journal article" date="2019" name="Int. J. Syst. Evol. Microbiol.">
        <title>The Global Catalogue of Microorganisms (GCM) 10K type strain sequencing project: providing services to taxonomists for standard genome sequencing and annotation.</title>
        <authorList>
            <consortium name="The Broad Institute Genomics Platform"/>
            <consortium name="The Broad Institute Genome Sequencing Center for Infectious Disease"/>
            <person name="Wu L."/>
            <person name="Ma J."/>
        </authorList>
    </citation>
    <scope>NUCLEOTIDE SEQUENCE [LARGE SCALE GENOMIC DNA]</scope>
    <source>
        <strain evidence="3">CCM 8653</strain>
    </source>
</reference>
<dbReference type="InterPro" id="IPR050266">
    <property type="entry name" value="AB_hydrolase_sf"/>
</dbReference>
<organism evidence="2 3">
    <name type="scientific">Isoptericola cucumis</name>
    <dbReference type="NCBI Taxonomy" id="1776856"/>
    <lineage>
        <taxon>Bacteria</taxon>
        <taxon>Bacillati</taxon>
        <taxon>Actinomycetota</taxon>
        <taxon>Actinomycetes</taxon>
        <taxon>Micrococcales</taxon>
        <taxon>Promicromonosporaceae</taxon>
        <taxon>Isoptericola</taxon>
    </lineage>
</organism>
<dbReference type="Proteomes" id="UP000632535">
    <property type="component" value="Unassembled WGS sequence"/>
</dbReference>
<dbReference type="RefSeq" id="WP_188523054.1">
    <property type="nucleotide sequence ID" value="NZ_BMDG01000004.1"/>
</dbReference>
<protein>
    <submittedName>
        <fullName evidence="2">Oxidoreductase</fullName>
    </submittedName>
</protein>
<keyword evidence="3" id="KW-1185">Reference proteome</keyword>
<dbReference type="EMBL" id="BMDG01000004">
    <property type="protein sequence ID" value="GGI07250.1"/>
    <property type="molecule type" value="Genomic_DNA"/>
</dbReference>
<feature type="domain" description="AB hydrolase-1" evidence="1">
    <location>
        <begin position="41"/>
        <end position="280"/>
    </location>
</feature>
<sequence length="295" mass="31956">MTTPRPAAPSPTDALPGGLGRRFSWRGRQIAWTAFGDGPPLVFCHGTPWSSWLWAPYARALSAQFTVHLWDMPGYGASSMLPEHDVDLGVQGEAFAALLAHWGDGWGEAPHVVAHDYGGAVSLRAALLHDARYASLCLVDVVALRPWGSPFFRLVRDHAPVFGRLPPAVHRGALEAYVGTASHRGLRDDELEALVVPWLGDAGQAAFYRQIAQADERYTAELEPLLGDLDVPTRVLWGEQDTWIPADRAGRLSAALGHAEARLIPDAGHLIQLDAPVALATELRGWLAEVGAGRR</sequence>
<dbReference type="InterPro" id="IPR000073">
    <property type="entry name" value="AB_hydrolase_1"/>
</dbReference>
<dbReference type="InterPro" id="IPR029058">
    <property type="entry name" value="AB_hydrolase_fold"/>
</dbReference>
<comment type="caution">
    <text evidence="2">The sequence shown here is derived from an EMBL/GenBank/DDBJ whole genome shotgun (WGS) entry which is preliminary data.</text>
</comment>
<evidence type="ECO:0000259" key="1">
    <source>
        <dbReference type="Pfam" id="PF12697"/>
    </source>
</evidence>